<reference evidence="2" key="1">
    <citation type="journal article" date="2019" name="Int. J. Syst. Evol. Microbiol.">
        <title>The Global Catalogue of Microorganisms (GCM) 10K type strain sequencing project: providing services to taxonomists for standard genome sequencing and annotation.</title>
        <authorList>
            <consortium name="The Broad Institute Genomics Platform"/>
            <consortium name="The Broad Institute Genome Sequencing Center for Infectious Disease"/>
            <person name="Wu L."/>
            <person name="Ma J."/>
        </authorList>
    </citation>
    <scope>NUCLEOTIDE SEQUENCE [LARGE SCALE GENOMIC DNA]</scope>
    <source>
        <strain evidence="2">JCM 31696</strain>
    </source>
</reference>
<keyword evidence="2" id="KW-1185">Reference proteome</keyword>
<name>A0ABW3CH53_9ACTN</name>
<dbReference type="EMBL" id="JBHTIR010002516">
    <property type="protein sequence ID" value="MFD0853881.1"/>
    <property type="molecule type" value="Genomic_DNA"/>
</dbReference>
<evidence type="ECO:0000313" key="2">
    <source>
        <dbReference type="Proteomes" id="UP001597083"/>
    </source>
</evidence>
<proteinExistence type="predicted"/>
<dbReference type="InterPro" id="IPR036628">
    <property type="entry name" value="Clp_N_dom_sf"/>
</dbReference>
<organism evidence="1 2">
    <name type="scientific">Actinomadura adrarensis</name>
    <dbReference type="NCBI Taxonomy" id="1819600"/>
    <lineage>
        <taxon>Bacteria</taxon>
        <taxon>Bacillati</taxon>
        <taxon>Actinomycetota</taxon>
        <taxon>Actinomycetes</taxon>
        <taxon>Streptosporangiales</taxon>
        <taxon>Thermomonosporaceae</taxon>
        <taxon>Actinomadura</taxon>
    </lineage>
</organism>
<dbReference type="Proteomes" id="UP001597083">
    <property type="component" value="Unassembled WGS sequence"/>
</dbReference>
<dbReference type="SUPFAM" id="SSF81923">
    <property type="entry name" value="Double Clp-N motif"/>
    <property type="match status" value="1"/>
</dbReference>
<feature type="non-terminal residue" evidence="1">
    <location>
        <position position="1"/>
    </location>
</feature>
<dbReference type="Gene3D" id="1.10.1780.10">
    <property type="entry name" value="Clp, N-terminal domain"/>
    <property type="match status" value="1"/>
</dbReference>
<accession>A0ABW3CH53</accession>
<protein>
    <submittedName>
        <fullName evidence="1">Uncharacterized protein</fullName>
    </submittedName>
</protein>
<sequence length="70" mass="7954">TGPGTHLTLNEAARKTLEVALWAARRRALPEATREDLLWGLLADHKNTSVRLLRSRNVDLHRTWTNLKTA</sequence>
<evidence type="ECO:0000313" key="1">
    <source>
        <dbReference type="EMBL" id="MFD0853881.1"/>
    </source>
</evidence>
<gene>
    <name evidence="1" type="ORF">ACFQ07_16705</name>
</gene>
<comment type="caution">
    <text evidence="1">The sequence shown here is derived from an EMBL/GenBank/DDBJ whole genome shotgun (WGS) entry which is preliminary data.</text>
</comment>